<name>A0A182T814_9DIPT</name>
<dbReference type="EnsemblMetazoa" id="AMAM021495-RA">
    <property type="protein sequence ID" value="AMAM021495-PA"/>
    <property type="gene ID" value="AMAM021495"/>
</dbReference>
<dbReference type="AlphaFoldDB" id="A0A182T814"/>
<accession>A0A182T814</accession>
<organism evidence="2 3">
    <name type="scientific">Anopheles maculatus</name>
    <dbReference type="NCBI Taxonomy" id="74869"/>
    <lineage>
        <taxon>Eukaryota</taxon>
        <taxon>Metazoa</taxon>
        <taxon>Ecdysozoa</taxon>
        <taxon>Arthropoda</taxon>
        <taxon>Hexapoda</taxon>
        <taxon>Insecta</taxon>
        <taxon>Pterygota</taxon>
        <taxon>Neoptera</taxon>
        <taxon>Endopterygota</taxon>
        <taxon>Diptera</taxon>
        <taxon>Nematocera</taxon>
        <taxon>Culicoidea</taxon>
        <taxon>Culicidae</taxon>
        <taxon>Anophelinae</taxon>
        <taxon>Anopheles</taxon>
        <taxon>Anopheles maculatus group</taxon>
    </lineage>
</organism>
<evidence type="ECO:0000313" key="2">
    <source>
        <dbReference type="EnsemblMetazoa" id="AMAM021495-PA"/>
    </source>
</evidence>
<evidence type="ECO:0000313" key="3">
    <source>
        <dbReference type="Proteomes" id="UP000075901"/>
    </source>
</evidence>
<feature type="region of interest" description="Disordered" evidence="1">
    <location>
        <begin position="1"/>
        <end position="53"/>
    </location>
</feature>
<sequence length="169" mass="18180">MPNDRSSIGQLSTNYDDDRKFSLSASPNESPKSTHKQTLAHHQETMAGSAALGRAPDTITLSAISNRACSCGAKPDLPGGLPIRAADCSPKSSPDDDIFHHTAPNSSNVGKPNDSKHNLGCSKFSSFNHPMDDMPEGQNWNIFAPIAKLESLDEIDQETKGSTSRDKMQ</sequence>
<proteinExistence type="predicted"/>
<dbReference type="VEuPathDB" id="VectorBase:AMAM021495"/>
<keyword evidence="3" id="KW-1185">Reference proteome</keyword>
<protein>
    <submittedName>
        <fullName evidence="2">Uncharacterized protein</fullName>
    </submittedName>
</protein>
<feature type="region of interest" description="Disordered" evidence="1">
    <location>
        <begin position="80"/>
        <end position="139"/>
    </location>
</feature>
<evidence type="ECO:0000256" key="1">
    <source>
        <dbReference type="SAM" id="MobiDB-lite"/>
    </source>
</evidence>
<reference evidence="2" key="2">
    <citation type="submission" date="2020-05" db="UniProtKB">
        <authorList>
            <consortium name="EnsemblMetazoa"/>
        </authorList>
    </citation>
    <scope>IDENTIFICATION</scope>
    <source>
        <strain evidence="2">maculatus3</strain>
    </source>
</reference>
<feature type="compositionally biased region" description="Polar residues" evidence="1">
    <location>
        <begin position="1"/>
        <end position="14"/>
    </location>
</feature>
<reference evidence="3" key="1">
    <citation type="submission" date="2013-09" db="EMBL/GenBank/DDBJ databases">
        <title>The Genome Sequence of Anopheles maculatus species B.</title>
        <authorList>
            <consortium name="The Broad Institute Genomics Platform"/>
            <person name="Neafsey D.E."/>
            <person name="Besansky N."/>
            <person name="Howell P."/>
            <person name="Walton C."/>
            <person name="Young S.K."/>
            <person name="Zeng Q."/>
            <person name="Gargeya S."/>
            <person name="Fitzgerald M."/>
            <person name="Haas B."/>
            <person name="Abouelleil A."/>
            <person name="Allen A.W."/>
            <person name="Alvarado L."/>
            <person name="Arachchi H.M."/>
            <person name="Berlin A.M."/>
            <person name="Chapman S.B."/>
            <person name="Gainer-Dewar J."/>
            <person name="Goldberg J."/>
            <person name="Griggs A."/>
            <person name="Gujja S."/>
            <person name="Hansen M."/>
            <person name="Howarth C."/>
            <person name="Imamovic A."/>
            <person name="Ireland A."/>
            <person name="Larimer J."/>
            <person name="McCowan C."/>
            <person name="Murphy C."/>
            <person name="Pearson M."/>
            <person name="Poon T.W."/>
            <person name="Priest M."/>
            <person name="Roberts A."/>
            <person name="Saif S."/>
            <person name="Shea T."/>
            <person name="Sisk P."/>
            <person name="Sykes S."/>
            <person name="Wortman J."/>
            <person name="Nusbaum C."/>
            <person name="Birren B."/>
        </authorList>
    </citation>
    <scope>NUCLEOTIDE SEQUENCE [LARGE SCALE GENOMIC DNA]</scope>
    <source>
        <strain evidence="3">maculatus3</strain>
    </source>
</reference>
<dbReference type="Proteomes" id="UP000075901">
    <property type="component" value="Unassembled WGS sequence"/>
</dbReference>